<dbReference type="EMBL" id="UFQS01000027">
    <property type="protein sequence ID" value="SSW97756.1"/>
    <property type="molecule type" value="Genomic_DNA"/>
</dbReference>
<sequence length="281" mass="32591">MDSLFDIKLIKEFEKCPAFYDRNCVNFKNKQYLNEAWENIAQKLGYRASILRDRMLQLRNRFNLEKRKLEAVRNETGQNSVSTWPLFETMQFLEGHIRPRKSYKMIMKEMLYKKPNGESNDATNFDSDDQTQSDDDVHFVYDSLNKQENFSDSQTDETNVAQFMVPEMTEVSSPLTSLPPPPPMKRQKLYYNNHNENSTMSGHSANFFNQPSSSNNPKIEKYQKFGQFIASFLSDPSLPEEQALNLIEKFTTEIVSTMKSNLSKSNTSQINLSHGNNIQAL</sequence>
<dbReference type="GO" id="GO:0005634">
    <property type="term" value="C:nucleus"/>
    <property type="evidence" value="ECO:0007669"/>
    <property type="project" value="TreeGrafter"/>
</dbReference>
<dbReference type="OMA" id="CEIFDCE"/>
<organism evidence="4">
    <name type="scientific">Culicoides sonorensis</name>
    <name type="common">Biting midge</name>
    <dbReference type="NCBI Taxonomy" id="179676"/>
    <lineage>
        <taxon>Eukaryota</taxon>
        <taxon>Metazoa</taxon>
        <taxon>Ecdysozoa</taxon>
        <taxon>Arthropoda</taxon>
        <taxon>Hexapoda</taxon>
        <taxon>Insecta</taxon>
        <taxon>Pterygota</taxon>
        <taxon>Neoptera</taxon>
        <taxon>Endopterygota</taxon>
        <taxon>Diptera</taxon>
        <taxon>Nematocera</taxon>
        <taxon>Chironomoidea</taxon>
        <taxon>Ceratopogonidae</taxon>
        <taxon>Ceratopogoninae</taxon>
        <taxon>Culicoides</taxon>
        <taxon>Monoculicoides</taxon>
    </lineage>
</organism>
<reference evidence="4" key="2">
    <citation type="submission" date="2018-07" db="EMBL/GenBank/DDBJ databases">
        <authorList>
            <person name="Quirk P.G."/>
            <person name="Krulwich T.A."/>
        </authorList>
    </citation>
    <scope>NUCLEOTIDE SEQUENCE</scope>
</reference>
<evidence type="ECO:0000256" key="1">
    <source>
        <dbReference type="SAM" id="MobiDB-lite"/>
    </source>
</evidence>
<feature type="domain" description="MADF" evidence="2">
    <location>
        <begin position="8"/>
        <end position="98"/>
    </location>
</feature>
<evidence type="ECO:0000313" key="4">
    <source>
        <dbReference type="EMBL" id="SSX18142.1"/>
    </source>
</evidence>
<feature type="region of interest" description="Disordered" evidence="1">
    <location>
        <begin position="261"/>
        <end position="281"/>
    </location>
</feature>
<dbReference type="PANTHER" id="PTHR12243:SF69">
    <property type="entry name" value="SI:CH73-59F11.3"/>
    <property type="match status" value="1"/>
</dbReference>
<proteinExistence type="predicted"/>
<evidence type="ECO:0000313" key="3">
    <source>
        <dbReference type="EMBL" id="SSW97756.1"/>
    </source>
</evidence>
<dbReference type="SMART" id="SM00595">
    <property type="entry name" value="MADF"/>
    <property type="match status" value="1"/>
</dbReference>
<name>A0A336LJ87_CULSO</name>
<dbReference type="GO" id="GO:0005667">
    <property type="term" value="C:transcription regulator complex"/>
    <property type="evidence" value="ECO:0007669"/>
    <property type="project" value="TreeGrafter"/>
</dbReference>
<dbReference type="PANTHER" id="PTHR12243">
    <property type="entry name" value="MADF DOMAIN TRANSCRIPTION FACTOR"/>
    <property type="match status" value="1"/>
</dbReference>
<accession>A0A336LJ87</accession>
<feature type="region of interest" description="Disordered" evidence="1">
    <location>
        <begin position="115"/>
        <end position="134"/>
    </location>
</feature>
<dbReference type="EMBL" id="UFQT01000027">
    <property type="protein sequence ID" value="SSX18142.1"/>
    <property type="molecule type" value="Genomic_DNA"/>
</dbReference>
<dbReference type="VEuPathDB" id="VectorBase:CSON007380"/>
<evidence type="ECO:0000259" key="2">
    <source>
        <dbReference type="PROSITE" id="PS51029"/>
    </source>
</evidence>
<dbReference type="GO" id="GO:0006357">
    <property type="term" value="P:regulation of transcription by RNA polymerase II"/>
    <property type="evidence" value="ECO:0007669"/>
    <property type="project" value="TreeGrafter"/>
</dbReference>
<dbReference type="Pfam" id="PF10545">
    <property type="entry name" value="MADF_DNA_bdg"/>
    <property type="match status" value="1"/>
</dbReference>
<dbReference type="InterPro" id="IPR006578">
    <property type="entry name" value="MADF-dom"/>
</dbReference>
<dbReference type="AlphaFoldDB" id="A0A336LJ87"/>
<gene>
    <name evidence="4" type="primary">CSON007380</name>
</gene>
<dbReference type="PROSITE" id="PS51029">
    <property type="entry name" value="MADF"/>
    <property type="match status" value="1"/>
</dbReference>
<dbReference type="InterPro" id="IPR039353">
    <property type="entry name" value="TF_Adf1"/>
</dbReference>
<protein>
    <submittedName>
        <fullName evidence="4">CSON007380 protein</fullName>
    </submittedName>
</protein>
<reference evidence="3" key="1">
    <citation type="submission" date="2018-04" db="EMBL/GenBank/DDBJ databases">
        <authorList>
            <person name="Go L.Y."/>
            <person name="Mitchell J.A."/>
        </authorList>
    </citation>
    <scope>NUCLEOTIDE SEQUENCE</scope>
    <source>
        <tissue evidence="3">Whole organism</tissue>
    </source>
</reference>